<evidence type="ECO:0000313" key="2">
    <source>
        <dbReference type="EMBL" id="OQR69334.1"/>
    </source>
</evidence>
<accession>A0A1V9X753</accession>
<dbReference type="Gene3D" id="1.20.1270.60">
    <property type="entry name" value="Arfaptin homology (AH) domain/BAR domain"/>
    <property type="match status" value="1"/>
</dbReference>
<dbReference type="AlphaFoldDB" id="A0A1V9X753"/>
<dbReference type="EMBL" id="MNPL01021451">
    <property type="protein sequence ID" value="OQR69334.1"/>
    <property type="molecule type" value="Genomic_DNA"/>
</dbReference>
<feature type="region of interest" description="Disordered" evidence="1">
    <location>
        <begin position="31"/>
        <end position="50"/>
    </location>
</feature>
<sequence length="156" mass="17163">MAKAGVGVLISGCANASSVLQAARATRSNRWSADGRTSSGVRSNNAESTLRNKMSRQLIDMMTMSVTRSDITRVSEYLMGDLDTNTCKARSCENLTSPDSDHPRGYESVTLTAQDVDARLMRLNEGVECALRRAKVWSKYAKDVMSYVEKRAQMGK</sequence>
<dbReference type="STRING" id="418985.A0A1V9X753"/>
<evidence type="ECO:0000256" key="1">
    <source>
        <dbReference type="SAM" id="MobiDB-lite"/>
    </source>
</evidence>
<reference evidence="2 3" key="1">
    <citation type="journal article" date="2017" name="Gigascience">
        <title>Draft genome of the honey bee ectoparasitic mite, Tropilaelaps mercedesae, is shaped by the parasitic life history.</title>
        <authorList>
            <person name="Dong X."/>
            <person name="Armstrong S.D."/>
            <person name="Xia D."/>
            <person name="Makepeace B.L."/>
            <person name="Darby A.C."/>
            <person name="Kadowaki T."/>
        </authorList>
    </citation>
    <scope>NUCLEOTIDE SEQUENCE [LARGE SCALE GENOMIC DNA]</scope>
    <source>
        <strain evidence="2">Wuxi-XJTLU</strain>
    </source>
</reference>
<dbReference type="OrthoDB" id="79452at2759"/>
<dbReference type="InterPro" id="IPR027267">
    <property type="entry name" value="AH/BAR_dom_sf"/>
</dbReference>
<comment type="caution">
    <text evidence="2">The sequence shown here is derived from an EMBL/GenBank/DDBJ whole genome shotgun (WGS) entry which is preliminary data.</text>
</comment>
<evidence type="ECO:0000313" key="3">
    <source>
        <dbReference type="Proteomes" id="UP000192247"/>
    </source>
</evidence>
<dbReference type="Proteomes" id="UP000192247">
    <property type="component" value="Unassembled WGS sequence"/>
</dbReference>
<organism evidence="2 3">
    <name type="scientific">Tropilaelaps mercedesae</name>
    <dbReference type="NCBI Taxonomy" id="418985"/>
    <lineage>
        <taxon>Eukaryota</taxon>
        <taxon>Metazoa</taxon>
        <taxon>Ecdysozoa</taxon>
        <taxon>Arthropoda</taxon>
        <taxon>Chelicerata</taxon>
        <taxon>Arachnida</taxon>
        <taxon>Acari</taxon>
        <taxon>Parasitiformes</taxon>
        <taxon>Mesostigmata</taxon>
        <taxon>Gamasina</taxon>
        <taxon>Dermanyssoidea</taxon>
        <taxon>Laelapidae</taxon>
        <taxon>Tropilaelaps</taxon>
    </lineage>
</organism>
<keyword evidence="3" id="KW-1185">Reference proteome</keyword>
<proteinExistence type="predicted"/>
<protein>
    <submittedName>
        <fullName evidence="2">Minor histocompatibility protein HA-1-like</fullName>
    </submittedName>
</protein>
<dbReference type="InParanoid" id="A0A1V9X753"/>
<gene>
    <name evidence="2" type="ORF">BIW11_12326</name>
</gene>
<name>A0A1V9X753_9ACAR</name>